<dbReference type="EMBL" id="CP017839">
    <property type="protein sequence ID" value="APA99418.1"/>
    <property type="molecule type" value="Genomic_DNA"/>
</dbReference>
<dbReference type="KEGG" id="nsr:NS506_06972"/>
<dbReference type="EMBL" id="CP017839">
    <property type="protein sequence ID" value="APA97157.1"/>
    <property type="molecule type" value="Genomic_DNA"/>
</dbReference>
<dbReference type="EMBL" id="CP017839">
    <property type="protein sequence ID" value="APA99946.1"/>
    <property type="molecule type" value="Genomic_DNA"/>
</dbReference>
<protein>
    <recommendedName>
        <fullName evidence="1">Transposase IS701-like DDE domain-containing protein</fullName>
    </recommendedName>
</protein>
<dbReference type="KEGG" id="nsr:NS506_01952"/>
<evidence type="ECO:0000259" key="1">
    <source>
        <dbReference type="Pfam" id="PF13546"/>
    </source>
</evidence>
<evidence type="ECO:0000313" key="11">
    <source>
        <dbReference type="EMBL" id="APA96617.1"/>
    </source>
</evidence>
<dbReference type="KEGG" id="nsr:NS506_07598"/>
<dbReference type="KEGG" id="nsr:NS506_00217"/>
<evidence type="ECO:0000313" key="27">
    <source>
        <dbReference type="EMBL" id="APB01117.1"/>
    </source>
</evidence>
<dbReference type="EMBL" id="CP017839">
    <property type="protein sequence ID" value="APA94198.1"/>
    <property type="molecule type" value="Genomic_DNA"/>
</dbReference>
<evidence type="ECO:0000313" key="26">
    <source>
        <dbReference type="EMBL" id="APB01000.1"/>
    </source>
</evidence>
<dbReference type="EMBL" id="CP017839">
    <property type="protein sequence ID" value="APB01592.1"/>
    <property type="molecule type" value="Genomic_DNA"/>
</dbReference>
<evidence type="ECO:0000313" key="6">
    <source>
        <dbReference type="EMBL" id="APA94665.1"/>
    </source>
</evidence>
<dbReference type="KEGG" id="nsr:NS506_04363"/>
<evidence type="ECO:0000313" key="2">
    <source>
        <dbReference type="EMBL" id="APA94198.1"/>
    </source>
</evidence>
<dbReference type="KEGG" id="nsr:NS506_03722"/>
<dbReference type="Proteomes" id="UP000180166">
    <property type="component" value="Chromosome"/>
</dbReference>
<dbReference type="EMBL" id="CP017839">
    <property type="protein sequence ID" value="APA99844.1"/>
    <property type="molecule type" value="Genomic_DNA"/>
</dbReference>
<evidence type="ECO:0000313" key="28">
    <source>
        <dbReference type="EMBL" id="APB01592.1"/>
    </source>
</evidence>
<evidence type="ECO:0000313" key="7">
    <source>
        <dbReference type="EMBL" id="APA95052.1"/>
    </source>
</evidence>
<dbReference type="EMBL" id="CP017839">
    <property type="protein sequence ID" value="APA98575.1"/>
    <property type="molecule type" value="Genomic_DNA"/>
</dbReference>
<dbReference type="EMBL" id="CP017839">
    <property type="protein sequence ID" value="APA99100.1"/>
    <property type="molecule type" value="Genomic_DNA"/>
</dbReference>
<dbReference type="Pfam" id="PF13546">
    <property type="entry name" value="DDE_5"/>
    <property type="match status" value="1"/>
</dbReference>
<dbReference type="KEGG" id="nsr:NS506_05372"/>
<dbReference type="EMBL" id="CP017839">
    <property type="protein sequence ID" value="APA96268.1"/>
    <property type="molecule type" value="Genomic_DNA"/>
</dbReference>
<dbReference type="EMBL" id="CP017839">
    <property type="protein sequence ID" value="APA98071.1"/>
    <property type="molecule type" value="Genomic_DNA"/>
</dbReference>
<proteinExistence type="predicted"/>
<dbReference type="EMBL" id="CP017839">
    <property type="protein sequence ID" value="APB00952.1"/>
    <property type="molecule type" value="Genomic_DNA"/>
</dbReference>
<evidence type="ECO:0000313" key="30">
    <source>
        <dbReference type="Proteomes" id="UP000180166"/>
    </source>
</evidence>
<reference evidence="12 30" key="1">
    <citation type="submission" date="2016-10" db="EMBL/GenBank/DDBJ databases">
        <title>Genome sequence of Nocardia seriolae strain EM150506, isolated from Anguila japonica.</title>
        <authorList>
            <person name="Han H.-J."/>
        </authorList>
    </citation>
    <scope>NUCLEOTIDE SEQUENCE [LARGE SCALE GENOMIC DNA]</scope>
    <source>
        <strain evidence="12 30">EM150506</strain>
    </source>
</reference>
<dbReference type="EMBL" id="CP017839">
    <property type="protein sequence ID" value="APA96617.1"/>
    <property type="molecule type" value="Genomic_DNA"/>
</dbReference>
<evidence type="ECO:0000313" key="23">
    <source>
        <dbReference type="EMBL" id="APA99946.1"/>
    </source>
</evidence>
<dbReference type="KEGG" id="nsr:NS506_03101"/>
<evidence type="ECO:0000313" key="10">
    <source>
        <dbReference type="EMBL" id="APA96268.1"/>
    </source>
</evidence>
<dbReference type="KEGG" id="nsr:NS506_00978"/>
<dbReference type="KEGG" id="nsr:NS506_00583"/>
<dbReference type="EMBL" id="CP017839">
    <property type="protein sequence ID" value="APA94275.1"/>
    <property type="molecule type" value="Genomic_DNA"/>
</dbReference>
<dbReference type="KEGG" id="nsr:NS506_03516"/>
<evidence type="ECO:0000313" key="18">
    <source>
        <dbReference type="EMBL" id="APA98411.1"/>
    </source>
</evidence>
<dbReference type="EMBL" id="CP017839">
    <property type="protein sequence ID" value="APB01117.1"/>
    <property type="molecule type" value="Genomic_DNA"/>
</dbReference>
<evidence type="ECO:0000313" key="5">
    <source>
        <dbReference type="EMBL" id="APA94520.1"/>
    </source>
</evidence>
<dbReference type="KEGG" id="nsr:NS506_05054"/>
<evidence type="ECO:0000313" key="12">
    <source>
        <dbReference type="EMBL" id="APA96774.1"/>
    </source>
</evidence>
<dbReference type="EMBL" id="CP017839">
    <property type="protein sequence ID" value="APA96811.1"/>
    <property type="molecule type" value="Genomic_DNA"/>
</dbReference>
<dbReference type="AlphaFoldDB" id="A0AAP6UDP7"/>
<evidence type="ECO:0000313" key="16">
    <source>
        <dbReference type="EMBL" id="APA97771.1"/>
    </source>
</evidence>
<name>A0AAP6UDP7_9NOCA</name>
<dbReference type="InterPro" id="IPR038721">
    <property type="entry name" value="IS701-like_DDE_dom"/>
</dbReference>
<dbReference type="KEGG" id="nsr:NS506_06267"/>
<dbReference type="EMBL" id="CP017839">
    <property type="protein sequence ID" value="APA95183.1"/>
    <property type="molecule type" value="Genomic_DNA"/>
</dbReference>
<dbReference type="EMBL" id="CP017839">
    <property type="protein sequence ID" value="APB01000.1"/>
    <property type="molecule type" value="Genomic_DNA"/>
</dbReference>
<dbReference type="KEGG" id="nsr:NS506_04023"/>
<dbReference type="KEGG" id="nsr:NS506_05910"/>
<dbReference type="EMBL" id="CP017839">
    <property type="protein sequence ID" value="APA97568.1"/>
    <property type="molecule type" value="Genomic_DNA"/>
</dbReference>
<evidence type="ECO:0000313" key="15">
    <source>
        <dbReference type="EMBL" id="APA97568.1"/>
    </source>
</evidence>
<dbReference type="KEGG" id="nsr:NS506_00188"/>
<evidence type="ECO:0000313" key="29">
    <source>
        <dbReference type="EMBL" id="APB01618.1"/>
    </source>
</evidence>
<dbReference type="EMBL" id="CP017839">
    <property type="protein sequence ID" value="APA94304.1"/>
    <property type="molecule type" value="Genomic_DNA"/>
</dbReference>
<dbReference type="EMBL" id="CP017839">
    <property type="protein sequence ID" value="APB01618.1"/>
    <property type="molecule type" value="Genomic_DNA"/>
</dbReference>
<evidence type="ECO:0000313" key="21">
    <source>
        <dbReference type="EMBL" id="APA99418.1"/>
    </source>
</evidence>
<dbReference type="KEGG" id="nsr:NS506_04527"/>
<evidence type="ECO:0000313" key="19">
    <source>
        <dbReference type="EMBL" id="APA98575.1"/>
    </source>
</evidence>
<evidence type="ECO:0000313" key="24">
    <source>
        <dbReference type="EMBL" id="APB00303.1"/>
    </source>
</evidence>
<dbReference type="KEGG" id="nsr:NS506_02554"/>
<dbReference type="SUPFAM" id="SSF53098">
    <property type="entry name" value="Ribonuclease H-like"/>
    <property type="match status" value="1"/>
</dbReference>
<feature type="domain" description="Transposase IS701-like DDE" evidence="1">
    <location>
        <begin position="17"/>
        <end position="248"/>
    </location>
</feature>
<dbReference type="EMBL" id="CP017839">
    <property type="protein sequence ID" value="APA96019.1"/>
    <property type="molecule type" value="Genomic_DNA"/>
</dbReference>
<dbReference type="KEGG" id="nsr:NS506_02751"/>
<dbReference type="EMBL" id="CP017839">
    <property type="protein sequence ID" value="APA97771.1"/>
    <property type="molecule type" value="Genomic_DNA"/>
</dbReference>
<dbReference type="InterPro" id="IPR012337">
    <property type="entry name" value="RNaseH-like_sf"/>
</dbReference>
<dbReference type="KEGG" id="nsr:NS506_05807"/>
<organism evidence="12 30">
    <name type="scientific">Nocardia seriolae</name>
    <dbReference type="NCBI Taxonomy" id="37332"/>
    <lineage>
        <taxon>Bacteria</taxon>
        <taxon>Bacillati</taxon>
        <taxon>Actinomycetota</taxon>
        <taxon>Actinomycetes</taxon>
        <taxon>Mycobacteriales</taxon>
        <taxon>Nocardiaceae</taxon>
        <taxon>Nocardia</taxon>
    </lineage>
</organism>
<dbReference type="KEGG" id="nsr:NS506_07092"/>
<dbReference type="EMBL" id="CP017839">
    <property type="protein sequence ID" value="APA95052.1"/>
    <property type="molecule type" value="Genomic_DNA"/>
</dbReference>
<sequence>MLQPCTLPVALTRVLFPLRKCFTAPTFTTFTMLVAGLFAQPATRTVCGMLTGAGLARVWHHTRAHRFFSAARWDPAQLGLVVAELIVAQLLPPGSAITVAVDDTLCRRRGKRVHAAGWFHDGSAAGRAKLGFGNNWIVLAIVVRLPFTSRPVALPVAAALFVKGGPAKPDLAREMLDALAERFADRAIHLVADSAYGCGAFAGLGEAMTMTTRAKTNAVFYAPAPPRTGKRGRPALKGDRIGTPAELAVTGGWTPVTVTRYGVTGQVRVIERVCLWFGTWRTDPVRVILVEDPSRSTKTGKSQRYSIALITTDLTSPAAEIIARYADRWAIEVTFFDAKNILGVGQARNRVAHAVTRTVPFGLFAHSILVLWYAAAGHDDNDAALRRIAAPWYRTKTEPSTLDMLVKLRRQLIAARFIPESPRPATTQEIMEVQLAWAQAAA</sequence>
<evidence type="ECO:0000313" key="17">
    <source>
        <dbReference type="EMBL" id="APA98071.1"/>
    </source>
</evidence>
<dbReference type="KEGG" id="nsr:NS506_02713"/>
<dbReference type="KEGG" id="nsr:NS506_02201"/>
<gene>
    <name evidence="2" type="ORF">NS506_00111</name>
    <name evidence="3" type="ORF">NS506_00188</name>
    <name evidence="4" type="ORF">NS506_00217</name>
    <name evidence="5" type="ORF">NS506_00438</name>
    <name evidence="6" type="ORF">NS506_00583</name>
    <name evidence="7" type="ORF">NS506_00978</name>
    <name evidence="8" type="ORF">NS506_01110</name>
    <name evidence="9" type="ORF">NS506_01952</name>
    <name evidence="10" type="ORF">NS506_02201</name>
    <name evidence="11" type="ORF">NS506_02554</name>
    <name evidence="12" type="ORF">NS506_02713</name>
    <name evidence="13" type="ORF">NS506_02751</name>
    <name evidence="14" type="ORF">NS506_03101</name>
    <name evidence="15" type="ORF">NS506_03516</name>
    <name evidence="16" type="ORF">NS506_03722</name>
    <name evidence="17" type="ORF">NS506_04023</name>
    <name evidence="18" type="ORF">NS506_04363</name>
    <name evidence="19" type="ORF">NS506_04527</name>
    <name evidence="20" type="ORF">NS506_05054</name>
    <name evidence="21" type="ORF">NS506_05372</name>
    <name evidence="22" type="ORF">NS506_05807</name>
    <name evidence="23" type="ORF">NS506_05910</name>
    <name evidence="24" type="ORF">NS506_06267</name>
    <name evidence="25" type="ORF">NS506_06923</name>
    <name evidence="26" type="ORF">NS506_06972</name>
    <name evidence="27" type="ORF">NS506_07092</name>
    <name evidence="28" type="ORF">NS506_07572</name>
    <name evidence="29" type="ORF">NS506_07598</name>
</gene>
<dbReference type="KEGG" id="nsr:NS506_00111"/>
<dbReference type="KEGG" id="nsr:NS506_00438"/>
<dbReference type="KEGG" id="nsr:NS506_01110"/>
<evidence type="ECO:0000313" key="13">
    <source>
        <dbReference type="EMBL" id="APA96811.1"/>
    </source>
</evidence>
<evidence type="ECO:0000313" key="20">
    <source>
        <dbReference type="EMBL" id="APA99100.1"/>
    </source>
</evidence>
<dbReference type="RefSeq" id="WP_036552925.1">
    <property type="nucleotide sequence ID" value="NZ_AP017900.1"/>
</dbReference>
<evidence type="ECO:0000313" key="14">
    <source>
        <dbReference type="EMBL" id="APA97157.1"/>
    </source>
</evidence>
<dbReference type="GeneID" id="93376856"/>
<evidence type="ECO:0000313" key="3">
    <source>
        <dbReference type="EMBL" id="APA94275.1"/>
    </source>
</evidence>
<dbReference type="EMBL" id="CP017839">
    <property type="protein sequence ID" value="APB00303.1"/>
    <property type="molecule type" value="Genomic_DNA"/>
</dbReference>
<evidence type="ECO:0000313" key="9">
    <source>
        <dbReference type="EMBL" id="APA96019.1"/>
    </source>
</evidence>
<evidence type="ECO:0000313" key="22">
    <source>
        <dbReference type="EMBL" id="APA99844.1"/>
    </source>
</evidence>
<evidence type="ECO:0000313" key="8">
    <source>
        <dbReference type="EMBL" id="APA95183.1"/>
    </source>
</evidence>
<dbReference type="KEGG" id="nsr:NS506_06923"/>
<accession>A0AAP6UDP7</accession>
<dbReference type="EMBL" id="CP017839">
    <property type="protein sequence ID" value="APA94520.1"/>
    <property type="molecule type" value="Genomic_DNA"/>
</dbReference>
<dbReference type="KEGG" id="nsr:NS506_07572"/>
<dbReference type="EMBL" id="CP017839">
    <property type="protein sequence ID" value="APA98411.1"/>
    <property type="molecule type" value="Genomic_DNA"/>
</dbReference>
<dbReference type="EMBL" id="CP017839">
    <property type="protein sequence ID" value="APA96774.1"/>
    <property type="molecule type" value="Genomic_DNA"/>
</dbReference>
<dbReference type="EMBL" id="CP017839">
    <property type="protein sequence ID" value="APA94665.1"/>
    <property type="molecule type" value="Genomic_DNA"/>
</dbReference>
<evidence type="ECO:0000313" key="25">
    <source>
        <dbReference type="EMBL" id="APB00952.1"/>
    </source>
</evidence>
<evidence type="ECO:0000313" key="4">
    <source>
        <dbReference type="EMBL" id="APA94304.1"/>
    </source>
</evidence>